<dbReference type="GO" id="GO:0030170">
    <property type="term" value="F:pyridoxal phosphate binding"/>
    <property type="evidence" value="ECO:0007669"/>
    <property type="project" value="InterPro"/>
</dbReference>
<dbReference type="AlphaFoldDB" id="A0A1H3ZEL3"/>
<dbReference type="InterPro" id="IPR015424">
    <property type="entry name" value="PyrdxlP-dep_Trfase"/>
</dbReference>
<dbReference type="InterPro" id="IPR004839">
    <property type="entry name" value="Aminotransferase_I/II_large"/>
</dbReference>
<protein>
    <submittedName>
        <fullName evidence="3">Histidinol-phosphate aminotransferase</fullName>
    </submittedName>
</protein>
<keyword evidence="4" id="KW-1185">Reference proteome</keyword>
<accession>A0A1H3ZEL3</accession>
<dbReference type="EMBL" id="FNQJ01000007">
    <property type="protein sequence ID" value="SEA22209.1"/>
    <property type="molecule type" value="Genomic_DNA"/>
</dbReference>
<reference evidence="4" key="1">
    <citation type="submission" date="2016-10" db="EMBL/GenBank/DDBJ databases">
        <authorList>
            <person name="Varghese N."/>
            <person name="Submissions S."/>
        </authorList>
    </citation>
    <scope>NUCLEOTIDE SEQUENCE [LARGE SCALE GENOMIC DNA]</scope>
    <source>
        <strain evidence="4">DSM 25157</strain>
    </source>
</reference>
<keyword evidence="3" id="KW-0032">Aminotransferase</keyword>
<name>A0A1H3ZEL3_9BURK</name>
<proteinExistence type="predicted"/>
<dbReference type="Gene3D" id="3.40.640.10">
    <property type="entry name" value="Type I PLP-dependent aspartate aminotransferase-like (Major domain)"/>
    <property type="match status" value="1"/>
</dbReference>
<evidence type="ECO:0000313" key="3">
    <source>
        <dbReference type="EMBL" id="SEA22209.1"/>
    </source>
</evidence>
<dbReference type="RefSeq" id="WP_092697778.1">
    <property type="nucleotide sequence ID" value="NZ_CAXIQW010000040.1"/>
</dbReference>
<feature type="domain" description="Aminotransferase class I/classII large" evidence="2">
    <location>
        <begin position="201"/>
        <end position="330"/>
    </location>
</feature>
<dbReference type="GeneID" id="34232949"/>
<evidence type="ECO:0000256" key="1">
    <source>
        <dbReference type="SAM" id="MobiDB-lite"/>
    </source>
</evidence>
<dbReference type="Proteomes" id="UP000199002">
    <property type="component" value="Unassembled WGS sequence"/>
</dbReference>
<dbReference type="InterPro" id="IPR015422">
    <property type="entry name" value="PyrdxlP-dep_Trfase_small"/>
</dbReference>
<dbReference type="Pfam" id="PF00155">
    <property type="entry name" value="Aminotran_1_2"/>
    <property type="match status" value="2"/>
</dbReference>
<dbReference type="SUPFAM" id="SSF53383">
    <property type="entry name" value="PLP-dependent transferases"/>
    <property type="match status" value="1"/>
</dbReference>
<evidence type="ECO:0000313" key="4">
    <source>
        <dbReference type="Proteomes" id="UP000199002"/>
    </source>
</evidence>
<dbReference type="Gene3D" id="3.90.1150.10">
    <property type="entry name" value="Aspartate Aminotransferase, domain 1"/>
    <property type="match status" value="1"/>
</dbReference>
<dbReference type="GO" id="GO:0008483">
    <property type="term" value="F:transaminase activity"/>
    <property type="evidence" value="ECO:0007669"/>
    <property type="project" value="UniProtKB-KW"/>
</dbReference>
<dbReference type="STRING" id="592050.SAMN05421875_107118"/>
<evidence type="ECO:0000259" key="2">
    <source>
        <dbReference type="Pfam" id="PF00155"/>
    </source>
</evidence>
<organism evidence="3 4">
    <name type="scientific">Acidovorax soli</name>
    <dbReference type="NCBI Taxonomy" id="592050"/>
    <lineage>
        <taxon>Bacteria</taxon>
        <taxon>Pseudomonadati</taxon>
        <taxon>Pseudomonadota</taxon>
        <taxon>Betaproteobacteria</taxon>
        <taxon>Burkholderiales</taxon>
        <taxon>Comamonadaceae</taxon>
        <taxon>Acidovorax</taxon>
    </lineage>
</organism>
<keyword evidence="3" id="KW-0808">Transferase</keyword>
<dbReference type="InterPro" id="IPR015421">
    <property type="entry name" value="PyrdxlP-dep_Trfase_major"/>
</dbReference>
<feature type="region of interest" description="Disordered" evidence="1">
    <location>
        <begin position="1"/>
        <end position="20"/>
    </location>
</feature>
<gene>
    <name evidence="3" type="ORF">SAMN05421875_107118</name>
</gene>
<sequence>MSVFSEALPPHGGPDAAGVPLHDFSTNSNACGPCPEALRAVQQADATCYPDPAYTALRESLGALHGVAPERIVLAGSASEFIHRITALAAQQGARAVALPAHCYGDYPQAAQARGLALLRPTDAGSASVGLQWACEPGSPQGLADPALGLWVQAAADADPAAPPVLRVLDCAYAPLRLDGVAWSGPSATSAPCWQLWTPNKALGLTGVRAAYAVAPPGSEVQAQVQALAALAPSWPVGAHGVAMLQAWVQPGAQRWRAASLVTLAAWKQRQLALCERLGWAVQGGSLANYFCALPPGGMHERDGAHLRAAGIKLRECTSFGLPGWVRLGVRSPAAQQALEMAWRARAPSAEKKDV</sequence>
<feature type="domain" description="Aminotransferase class I/classII large" evidence="2">
    <location>
        <begin position="23"/>
        <end position="118"/>
    </location>
</feature>